<dbReference type="AlphaFoldDB" id="A0A7W6NX38"/>
<comment type="caution">
    <text evidence="1">The sequence shown here is derived from an EMBL/GenBank/DDBJ whole genome shotgun (WGS) entry which is preliminary data.</text>
</comment>
<dbReference type="RefSeq" id="WP_183999147.1">
    <property type="nucleotide sequence ID" value="NZ_JACIEH010000003.1"/>
</dbReference>
<reference evidence="1 2" key="1">
    <citation type="submission" date="2020-08" db="EMBL/GenBank/DDBJ databases">
        <title>Genomic Encyclopedia of Type Strains, Phase IV (KMG-IV): sequencing the most valuable type-strain genomes for metagenomic binning, comparative biology and taxonomic classification.</title>
        <authorList>
            <person name="Goeker M."/>
        </authorList>
    </citation>
    <scope>NUCLEOTIDE SEQUENCE [LARGE SCALE GENOMIC DNA]</scope>
    <source>
        <strain evidence="1 2">DSM 101806</strain>
    </source>
</reference>
<organism evidence="1 2">
    <name type="scientific">Sphingomonas kyeonggiensis</name>
    <dbReference type="NCBI Taxonomy" id="1268553"/>
    <lineage>
        <taxon>Bacteria</taxon>
        <taxon>Pseudomonadati</taxon>
        <taxon>Pseudomonadota</taxon>
        <taxon>Alphaproteobacteria</taxon>
        <taxon>Sphingomonadales</taxon>
        <taxon>Sphingomonadaceae</taxon>
        <taxon>Sphingomonas</taxon>
    </lineage>
</organism>
<dbReference type="EMBL" id="JACIEH010000003">
    <property type="protein sequence ID" value="MBB4099784.1"/>
    <property type="molecule type" value="Genomic_DNA"/>
</dbReference>
<keyword evidence="2" id="KW-1185">Reference proteome</keyword>
<dbReference type="Proteomes" id="UP000557392">
    <property type="component" value="Unassembled WGS sequence"/>
</dbReference>
<evidence type="ECO:0000313" key="2">
    <source>
        <dbReference type="Proteomes" id="UP000557392"/>
    </source>
</evidence>
<evidence type="ECO:0000313" key="1">
    <source>
        <dbReference type="EMBL" id="MBB4099784.1"/>
    </source>
</evidence>
<sequence length="227" mass="25415">MYQQHIPVGPDAGKAPTSKIDRTQLLDPAQYWPDATKCPDWPLLTGTMRYDGERGQRGAERRLETIGQYLNRAPGELRSPTAEEREEAFAKMFRRTGSNWHALGILNLSPLGMMVEAEAGLIVEACHLRGYLRKLQVAADHAVEAARRAKQAEARRTLEDYRATAPAEIEEFRSLAEAVARHQQRLDDERAFDRSRALRQHVETLHSAAVQAAHTLGLGVPDAPDFL</sequence>
<accession>A0A7W6NX38</accession>
<gene>
    <name evidence="1" type="ORF">GGR46_003356</name>
</gene>
<name>A0A7W6NX38_9SPHN</name>
<protein>
    <submittedName>
        <fullName evidence="1">Uncharacterized protein</fullName>
    </submittedName>
</protein>
<proteinExistence type="predicted"/>